<dbReference type="OrthoDB" id="7595841at2"/>
<protein>
    <submittedName>
        <fullName evidence="3">DUF1049 domain-containing protein</fullName>
    </submittedName>
</protein>
<dbReference type="EMBL" id="WTYX01000001">
    <property type="protein sequence ID" value="MXO90534.1"/>
    <property type="molecule type" value="Genomic_DNA"/>
</dbReference>
<organism evidence="3 4">
    <name type="scientific">Pontixanthobacter aquaemixtae</name>
    <dbReference type="NCBI Taxonomy" id="1958940"/>
    <lineage>
        <taxon>Bacteria</taxon>
        <taxon>Pseudomonadati</taxon>
        <taxon>Pseudomonadota</taxon>
        <taxon>Alphaproteobacteria</taxon>
        <taxon>Sphingomonadales</taxon>
        <taxon>Erythrobacteraceae</taxon>
        <taxon>Pontixanthobacter</taxon>
    </lineage>
</organism>
<evidence type="ECO:0000256" key="1">
    <source>
        <dbReference type="SAM" id="MobiDB-lite"/>
    </source>
</evidence>
<keyword evidence="2" id="KW-1133">Transmembrane helix</keyword>
<evidence type="ECO:0000313" key="3">
    <source>
        <dbReference type="EMBL" id="MXO90534.1"/>
    </source>
</evidence>
<comment type="caution">
    <text evidence="3">The sequence shown here is derived from an EMBL/GenBank/DDBJ whole genome shotgun (WGS) entry which is preliminary data.</text>
</comment>
<keyword evidence="4" id="KW-1185">Reference proteome</keyword>
<evidence type="ECO:0000256" key="2">
    <source>
        <dbReference type="SAM" id="Phobius"/>
    </source>
</evidence>
<evidence type="ECO:0000313" key="4">
    <source>
        <dbReference type="Proteomes" id="UP000442714"/>
    </source>
</evidence>
<gene>
    <name evidence="3" type="ORF">GRI41_06850</name>
</gene>
<feature type="compositionally biased region" description="Polar residues" evidence="1">
    <location>
        <begin position="77"/>
        <end position="86"/>
    </location>
</feature>
<dbReference type="AlphaFoldDB" id="A0A844ZSR8"/>
<proteinExistence type="predicted"/>
<dbReference type="Proteomes" id="UP000442714">
    <property type="component" value="Unassembled WGS sequence"/>
</dbReference>
<sequence>MQIVRTIFWVLLFVGLMTFSIFNWNPVEVSIWSGFVLETRVPALVIVSFLLGMIPTWLLHRGTKWRLERRIKQLENATRAASVTQPVSPPPGTQPANPVDPARPTPAPITNPDTGAKPIP</sequence>
<dbReference type="RefSeq" id="WP_160603979.1">
    <property type="nucleotide sequence ID" value="NZ_WTYX01000001.1"/>
</dbReference>
<keyword evidence="2" id="KW-0812">Transmembrane</keyword>
<feature type="region of interest" description="Disordered" evidence="1">
    <location>
        <begin position="77"/>
        <end position="120"/>
    </location>
</feature>
<feature type="transmembrane region" description="Helical" evidence="2">
    <location>
        <begin position="39"/>
        <end position="60"/>
    </location>
</feature>
<keyword evidence="2" id="KW-0472">Membrane</keyword>
<name>A0A844ZSR8_9SPHN</name>
<feature type="transmembrane region" description="Helical" evidence="2">
    <location>
        <begin position="7"/>
        <end position="27"/>
    </location>
</feature>
<reference evidence="3 4" key="1">
    <citation type="submission" date="2019-12" db="EMBL/GenBank/DDBJ databases">
        <title>Genomic-based taxomic classification of the family Erythrobacteraceae.</title>
        <authorList>
            <person name="Xu L."/>
        </authorList>
    </citation>
    <scope>NUCLEOTIDE SEQUENCE [LARGE SCALE GENOMIC DNA]</scope>
    <source>
        <strain evidence="3 4">KCTC 52763</strain>
    </source>
</reference>
<accession>A0A844ZSR8</accession>